<keyword evidence="5" id="KW-0680">Restriction system</keyword>
<evidence type="ECO:0000256" key="4">
    <source>
        <dbReference type="ARBA" id="ARBA00022691"/>
    </source>
</evidence>
<dbReference type="GO" id="GO:0003886">
    <property type="term" value="F:DNA (cytosine-5-)-methyltransferase activity"/>
    <property type="evidence" value="ECO:0007669"/>
    <property type="project" value="UniProtKB-EC"/>
</dbReference>
<dbReference type="InterPro" id="IPR001525">
    <property type="entry name" value="C5_MeTfrase"/>
</dbReference>
<dbReference type="PANTHER" id="PTHR46098:SF1">
    <property type="entry name" value="TRNA (CYTOSINE(38)-C(5))-METHYLTRANSFERASE"/>
    <property type="match status" value="1"/>
</dbReference>
<dbReference type="Proteomes" id="UP000558475">
    <property type="component" value="Unassembled WGS sequence"/>
</dbReference>
<evidence type="ECO:0000313" key="7">
    <source>
        <dbReference type="EMBL" id="NKW11376.1"/>
    </source>
</evidence>
<evidence type="ECO:0000256" key="6">
    <source>
        <dbReference type="ARBA" id="ARBA00047422"/>
    </source>
</evidence>
<dbReference type="SUPFAM" id="SSF53335">
    <property type="entry name" value="S-adenosyl-L-methionine-dependent methyltransferases"/>
    <property type="match status" value="1"/>
</dbReference>
<dbReference type="InterPro" id="IPR029063">
    <property type="entry name" value="SAM-dependent_MTases_sf"/>
</dbReference>
<dbReference type="GO" id="GO:0032259">
    <property type="term" value="P:methylation"/>
    <property type="evidence" value="ECO:0007669"/>
    <property type="project" value="UniProtKB-KW"/>
</dbReference>
<dbReference type="InterPro" id="IPR050750">
    <property type="entry name" value="C5-MTase"/>
</dbReference>
<dbReference type="Pfam" id="PF00145">
    <property type="entry name" value="DNA_methylase"/>
    <property type="match status" value="1"/>
</dbReference>
<keyword evidence="3 7" id="KW-0808">Transferase</keyword>
<keyword evidence="4" id="KW-0949">S-adenosyl-L-methionine</keyword>
<dbReference type="EMBL" id="JAAXZB010000005">
    <property type="protein sequence ID" value="NKW11376.1"/>
    <property type="molecule type" value="Genomic_DNA"/>
</dbReference>
<dbReference type="PANTHER" id="PTHR46098">
    <property type="entry name" value="TRNA (CYTOSINE(38)-C(5))-METHYLTRANSFERASE"/>
    <property type="match status" value="1"/>
</dbReference>
<sequence length="181" mass="19843">MPVVDESALTVVETKKHRKLVKDWESLKSLSENGIPNFGDITQITNDDLRALGPVDVLEGGSPCQAFSIAGMRKGLGDARGNLMLEFCKLAERMKEINGLRYVVWENVKGVLSIEEGTAFGCLLGALLGTDRRIQPPGTGWRNSGFSSRCQKEALSAGGFSTRNFWRAPASRTSLRCCRFC</sequence>
<name>A0A7X6FT48_9HYPH</name>
<dbReference type="AlphaFoldDB" id="A0A7X6FT48"/>
<evidence type="ECO:0000256" key="2">
    <source>
        <dbReference type="ARBA" id="ARBA00022603"/>
    </source>
</evidence>
<reference evidence="7 8" key="1">
    <citation type="submission" date="2020-04" db="EMBL/GenBank/DDBJ databases">
        <title>Whole genome sequencing of clinical and environmental type strains of Ochrobactrum.</title>
        <authorList>
            <person name="Dharne M."/>
        </authorList>
    </citation>
    <scope>NUCLEOTIDE SEQUENCE [LARGE SCALE GENOMIC DNA]</scope>
    <source>
        <strain evidence="7 8">DSM 13340</strain>
    </source>
</reference>
<organism evidence="7 8">
    <name type="scientific">Brucella tritici</name>
    <dbReference type="NCBI Taxonomy" id="94626"/>
    <lineage>
        <taxon>Bacteria</taxon>
        <taxon>Pseudomonadati</taxon>
        <taxon>Pseudomonadota</taxon>
        <taxon>Alphaproteobacteria</taxon>
        <taxon>Hyphomicrobiales</taxon>
        <taxon>Brucellaceae</taxon>
        <taxon>Brucella/Ochrobactrum group</taxon>
        <taxon>Brucella</taxon>
    </lineage>
</organism>
<evidence type="ECO:0000256" key="5">
    <source>
        <dbReference type="ARBA" id="ARBA00022747"/>
    </source>
</evidence>
<dbReference type="Gene3D" id="3.40.50.150">
    <property type="entry name" value="Vaccinia Virus protein VP39"/>
    <property type="match status" value="1"/>
</dbReference>
<gene>
    <name evidence="7" type="ORF">HGG76_27665</name>
</gene>
<dbReference type="InterPro" id="IPR018117">
    <property type="entry name" value="C5_DNA_meth_AS"/>
</dbReference>
<keyword evidence="2 7" id="KW-0489">Methyltransferase</keyword>
<comment type="caution">
    <text evidence="7">The sequence shown here is derived from an EMBL/GenBank/DDBJ whole genome shotgun (WGS) entry which is preliminary data.</text>
</comment>
<evidence type="ECO:0000256" key="1">
    <source>
        <dbReference type="ARBA" id="ARBA00011975"/>
    </source>
</evidence>
<evidence type="ECO:0000313" key="8">
    <source>
        <dbReference type="Proteomes" id="UP000558475"/>
    </source>
</evidence>
<evidence type="ECO:0000256" key="3">
    <source>
        <dbReference type="ARBA" id="ARBA00022679"/>
    </source>
</evidence>
<dbReference type="EC" id="2.1.1.37" evidence="1"/>
<comment type="catalytic activity">
    <reaction evidence="6">
        <text>a 2'-deoxycytidine in DNA + S-adenosyl-L-methionine = a 5-methyl-2'-deoxycytidine in DNA + S-adenosyl-L-homocysteine + H(+)</text>
        <dbReference type="Rhea" id="RHEA:13681"/>
        <dbReference type="Rhea" id="RHEA-COMP:11369"/>
        <dbReference type="Rhea" id="RHEA-COMP:11370"/>
        <dbReference type="ChEBI" id="CHEBI:15378"/>
        <dbReference type="ChEBI" id="CHEBI:57856"/>
        <dbReference type="ChEBI" id="CHEBI:59789"/>
        <dbReference type="ChEBI" id="CHEBI:85452"/>
        <dbReference type="ChEBI" id="CHEBI:85454"/>
        <dbReference type="EC" id="2.1.1.37"/>
    </reaction>
</comment>
<accession>A0A7X6FT48</accession>
<dbReference type="PROSITE" id="PS00094">
    <property type="entry name" value="C5_MTASE_1"/>
    <property type="match status" value="1"/>
</dbReference>
<protein>
    <recommendedName>
        <fullName evidence="1">DNA (cytosine-5-)-methyltransferase</fullName>
        <ecNumber evidence="1">2.1.1.37</ecNumber>
    </recommendedName>
</protein>
<proteinExistence type="predicted"/>
<dbReference type="GO" id="GO:0009307">
    <property type="term" value="P:DNA restriction-modification system"/>
    <property type="evidence" value="ECO:0007669"/>
    <property type="project" value="UniProtKB-KW"/>
</dbReference>